<reference evidence="2 3" key="1">
    <citation type="submission" date="2018-11" db="EMBL/GenBank/DDBJ databases">
        <title>Genomic Encyclopedia of Type Strains, Phase IV (KMG-IV): sequencing the most valuable type-strain genomes for metagenomic binning, comparative biology and taxonomic classification.</title>
        <authorList>
            <person name="Goeker M."/>
        </authorList>
    </citation>
    <scope>NUCLEOTIDE SEQUENCE [LARGE SCALE GENOMIC DNA]</scope>
    <source>
        <strain evidence="2 3">DSM 26537</strain>
    </source>
</reference>
<dbReference type="AlphaFoldDB" id="A0A3N1XKS2"/>
<keyword evidence="3" id="KW-1185">Reference proteome</keyword>
<dbReference type="GO" id="GO:0010181">
    <property type="term" value="F:FMN binding"/>
    <property type="evidence" value="ECO:0007669"/>
    <property type="project" value="InterPro"/>
</dbReference>
<name>A0A3N1XKS2_9FIRM</name>
<feature type="domain" description="FMN-binding" evidence="1">
    <location>
        <begin position="55"/>
        <end position="127"/>
    </location>
</feature>
<sequence length="130" mass="14611">MVILGIVIFLVVGMGGALLFTEGERREGKNLPIDNVDFKRLDDGTYIGEYEGGKYKWRANKAKVTIKSNKITDIEIIEDKVSNTTEIKNKLFQRVIEKQSLQVDTISGATITSKAYLKSIENALKKTKEK</sequence>
<evidence type="ECO:0000259" key="1">
    <source>
        <dbReference type="SMART" id="SM00900"/>
    </source>
</evidence>
<evidence type="ECO:0000313" key="3">
    <source>
        <dbReference type="Proteomes" id="UP000273083"/>
    </source>
</evidence>
<dbReference type="EMBL" id="RJVG01000007">
    <property type="protein sequence ID" value="ROR27304.1"/>
    <property type="molecule type" value="Genomic_DNA"/>
</dbReference>
<gene>
    <name evidence="2" type="ORF">EDD66_107218</name>
</gene>
<dbReference type="Proteomes" id="UP000273083">
    <property type="component" value="Unassembled WGS sequence"/>
</dbReference>
<protein>
    <submittedName>
        <fullName evidence="2">FMN-binding protein</fullName>
    </submittedName>
</protein>
<dbReference type="Pfam" id="PF04205">
    <property type="entry name" value="FMN_bind"/>
    <property type="match status" value="1"/>
</dbReference>
<comment type="caution">
    <text evidence="2">The sequence shown here is derived from an EMBL/GenBank/DDBJ whole genome shotgun (WGS) entry which is preliminary data.</text>
</comment>
<evidence type="ECO:0000313" key="2">
    <source>
        <dbReference type="EMBL" id="ROR27304.1"/>
    </source>
</evidence>
<dbReference type="SMART" id="SM00900">
    <property type="entry name" value="FMN_bind"/>
    <property type="match status" value="1"/>
</dbReference>
<accession>A0A3N1XKS2</accession>
<dbReference type="Gene3D" id="3.90.1010.20">
    <property type="match status" value="1"/>
</dbReference>
<dbReference type="InterPro" id="IPR007329">
    <property type="entry name" value="FMN-bd"/>
</dbReference>
<dbReference type="GO" id="GO:0016020">
    <property type="term" value="C:membrane"/>
    <property type="evidence" value="ECO:0007669"/>
    <property type="project" value="InterPro"/>
</dbReference>
<organism evidence="2 3">
    <name type="scientific">Mobilisporobacter senegalensis</name>
    <dbReference type="NCBI Taxonomy" id="1329262"/>
    <lineage>
        <taxon>Bacteria</taxon>
        <taxon>Bacillati</taxon>
        <taxon>Bacillota</taxon>
        <taxon>Clostridia</taxon>
        <taxon>Lachnospirales</taxon>
        <taxon>Lachnospiraceae</taxon>
        <taxon>Mobilisporobacter</taxon>
    </lineage>
</organism>
<proteinExistence type="predicted"/>